<dbReference type="EMBL" id="CM031821">
    <property type="protein sequence ID" value="KAG6630885.1"/>
    <property type="molecule type" value="Genomic_DNA"/>
</dbReference>
<evidence type="ECO:0000313" key="2">
    <source>
        <dbReference type="Proteomes" id="UP000811609"/>
    </source>
</evidence>
<sequence length="312" mass="34899">MAVFVRTKRVTDPLDDKVRARLVGMDQPQPSYVSSGSEHLADDSPCLSELVHGFLENDSEADSHAGDPVSEPVDSVSECSDDLEDILRSTAGTNAVDSYKKLLVAHVSEAVEVFSRLRSTRNIFRRNVMTFLRDLGHNAAICKTKWDSSGGLSAGSYEFIDVIHSTSSSWQSRYFVELDLAAQFEVARPTDQYATLLRSLPKVLVCRGEELKKLVKIMCDVAKRSLRSRGLSVPPWRKNRYMQNKWFGPYRRTANPVRENTAAPMALPPVGSVKCRFVGFDNAVSDVNVNVNVHHQHRRGFFFQKGLSAFDS</sequence>
<reference evidence="1" key="1">
    <citation type="submission" date="2020-12" db="EMBL/GenBank/DDBJ databases">
        <title>WGS assembly of Carya illinoinensis cv. Pawnee.</title>
        <authorList>
            <person name="Platts A."/>
            <person name="Shu S."/>
            <person name="Wright S."/>
            <person name="Barry K."/>
            <person name="Edger P."/>
            <person name="Pires J.C."/>
            <person name="Schmutz J."/>
        </authorList>
    </citation>
    <scope>NUCLEOTIDE SEQUENCE</scope>
    <source>
        <tissue evidence="1">Leaf</tissue>
    </source>
</reference>
<organism evidence="1 2">
    <name type="scientific">Carya illinoinensis</name>
    <name type="common">Pecan</name>
    <dbReference type="NCBI Taxonomy" id="32201"/>
    <lineage>
        <taxon>Eukaryota</taxon>
        <taxon>Viridiplantae</taxon>
        <taxon>Streptophyta</taxon>
        <taxon>Embryophyta</taxon>
        <taxon>Tracheophyta</taxon>
        <taxon>Spermatophyta</taxon>
        <taxon>Magnoliopsida</taxon>
        <taxon>eudicotyledons</taxon>
        <taxon>Gunneridae</taxon>
        <taxon>Pentapetalae</taxon>
        <taxon>rosids</taxon>
        <taxon>fabids</taxon>
        <taxon>Fagales</taxon>
        <taxon>Juglandaceae</taxon>
        <taxon>Carya</taxon>
    </lineage>
</organism>
<evidence type="ECO:0000313" key="1">
    <source>
        <dbReference type="EMBL" id="KAG6630885.1"/>
    </source>
</evidence>
<protein>
    <recommendedName>
        <fullName evidence="3">DUF506 family protein</fullName>
    </recommendedName>
</protein>
<evidence type="ECO:0008006" key="3">
    <source>
        <dbReference type="Google" id="ProtNLM"/>
    </source>
</evidence>
<gene>
    <name evidence="1" type="ORF">CIPAW_13G052000</name>
</gene>
<accession>A0A8T1NKL8</accession>
<dbReference type="Proteomes" id="UP000811609">
    <property type="component" value="Chromosome 13"/>
</dbReference>
<dbReference type="PANTHER" id="PTHR31579:SF84">
    <property type="entry name" value="F21O3.6 PROTEIN"/>
    <property type="match status" value="1"/>
</dbReference>
<name>A0A8T1NKL8_CARIL</name>
<comment type="caution">
    <text evidence="1">The sequence shown here is derived from an EMBL/GenBank/DDBJ whole genome shotgun (WGS) entry which is preliminary data.</text>
</comment>
<dbReference type="PANTHER" id="PTHR31579">
    <property type="entry name" value="OS03G0796600 PROTEIN"/>
    <property type="match status" value="1"/>
</dbReference>
<dbReference type="Pfam" id="PF04720">
    <property type="entry name" value="PDDEXK_6"/>
    <property type="match status" value="1"/>
</dbReference>
<dbReference type="InterPro" id="IPR006502">
    <property type="entry name" value="PDDEXK-like"/>
</dbReference>
<dbReference type="AlphaFoldDB" id="A0A8T1NKL8"/>
<dbReference type="NCBIfam" id="TIGR01615">
    <property type="entry name" value="A_thal_3542"/>
    <property type="match status" value="1"/>
</dbReference>
<keyword evidence="2" id="KW-1185">Reference proteome</keyword>
<proteinExistence type="predicted"/>